<evidence type="ECO:0000313" key="5">
    <source>
        <dbReference type="Proteomes" id="UP001195483"/>
    </source>
</evidence>
<reference evidence="4" key="1">
    <citation type="journal article" date="2021" name="Genome Biol. Evol.">
        <title>A High-Quality Reference Genome for a Parasitic Bivalve with Doubly Uniparental Inheritance (Bivalvia: Unionida).</title>
        <authorList>
            <person name="Smith C.H."/>
        </authorList>
    </citation>
    <scope>NUCLEOTIDE SEQUENCE</scope>
    <source>
        <strain evidence="4">CHS0354</strain>
    </source>
</reference>
<dbReference type="InterPro" id="IPR045175">
    <property type="entry name" value="M28_fam"/>
</dbReference>
<dbReference type="GO" id="GO:0008235">
    <property type="term" value="F:metalloexopeptidase activity"/>
    <property type="evidence" value="ECO:0007669"/>
    <property type="project" value="InterPro"/>
</dbReference>
<dbReference type="GO" id="GO:0006508">
    <property type="term" value="P:proteolysis"/>
    <property type="evidence" value="ECO:0007669"/>
    <property type="project" value="InterPro"/>
</dbReference>
<proteinExistence type="inferred from homology"/>
<name>A0AAE0VS03_9BIVA</name>
<evidence type="ECO:0000256" key="1">
    <source>
        <dbReference type="ARBA" id="ARBA00001947"/>
    </source>
</evidence>
<gene>
    <name evidence="4" type="ORF">CHS0354_014408</name>
</gene>
<comment type="caution">
    <text evidence="4">The sequence shown here is derived from an EMBL/GenBank/DDBJ whole genome shotgun (WGS) entry which is preliminary data.</text>
</comment>
<dbReference type="Proteomes" id="UP001195483">
    <property type="component" value="Unassembled WGS sequence"/>
</dbReference>
<accession>A0AAE0VS03</accession>
<reference evidence="4" key="3">
    <citation type="submission" date="2023-05" db="EMBL/GenBank/DDBJ databases">
        <authorList>
            <person name="Smith C.H."/>
        </authorList>
    </citation>
    <scope>NUCLEOTIDE SEQUENCE</scope>
    <source>
        <strain evidence="4">CHS0354</strain>
        <tissue evidence="4">Mantle</tissue>
    </source>
</reference>
<evidence type="ECO:0000259" key="3">
    <source>
        <dbReference type="Pfam" id="PF04389"/>
    </source>
</evidence>
<keyword evidence="5" id="KW-1185">Reference proteome</keyword>
<evidence type="ECO:0000313" key="4">
    <source>
        <dbReference type="EMBL" id="KAK3587896.1"/>
    </source>
</evidence>
<dbReference type="EMBL" id="JAEAOA010000895">
    <property type="protein sequence ID" value="KAK3587896.1"/>
    <property type="molecule type" value="Genomic_DNA"/>
</dbReference>
<dbReference type="Pfam" id="PF04389">
    <property type="entry name" value="Peptidase_M28"/>
    <property type="match status" value="1"/>
</dbReference>
<protein>
    <recommendedName>
        <fullName evidence="3">Peptidase M28 domain-containing protein</fullName>
    </recommendedName>
</protein>
<dbReference type="InterPro" id="IPR007484">
    <property type="entry name" value="Peptidase_M28"/>
</dbReference>
<feature type="domain" description="Peptidase M28" evidence="3">
    <location>
        <begin position="55"/>
        <end position="135"/>
    </location>
</feature>
<dbReference type="PANTHER" id="PTHR12147:SF26">
    <property type="entry name" value="PEPTIDASE M28 DOMAIN-CONTAINING PROTEIN"/>
    <property type="match status" value="1"/>
</dbReference>
<dbReference type="PANTHER" id="PTHR12147">
    <property type="entry name" value="METALLOPEPTIDASE M28 FAMILY MEMBER"/>
    <property type="match status" value="1"/>
</dbReference>
<sequence length="352" mass="40371">MNTTIRDHFSNIRHHETNPTYKEMARTFIYQEFKRSGLDTEFHNFSTTRNVPGSNIIGILKGKRFGTFKDRIAGIGAHYDTVRNSPGVDDNGSGVAAMLEVAKRAKILDRLNTAIFVSFDMEEDDLTGSRFFVEQWLPQFLVSNYRADPSKYADQMKLHGFYILDTVMEYNTSDQSQKLPPIWTPELQRTLFPSFYNAMVADNYQGDFIVSIYREEDESLDKALSHAWQLLSDPLYQMESLQLPISNLTMLIDGGFGDFLRSDHTNFWRKSLPAVFMTDSANYRGDMINCYHESCDNRNVMLTEDNLKFLGKQADALYNSLLYLEETGTASADTIKGIINMFRVHPQLNVTL</sequence>
<comment type="cofactor">
    <cofactor evidence="1">
        <name>Zn(2+)</name>
        <dbReference type="ChEBI" id="CHEBI:29105"/>
    </cofactor>
</comment>
<dbReference type="SUPFAM" id="SSF53187">
    <property type="entry name" value="Zn-dependent exopeptidases"/>
    <property type="match status" value="1"/>
</dbReference>
<dbReference type="Gene3D" id="3.40.630.10">
    <property type="entry name" value="Zn peptidases"/>
    <property type="match status" value="1"/>
</dbReference>
<organism evidence="4 5">
    <name type="scientific">Potamilus streckersoni</name>
    <dbReference type="NCBI Taxonomy" id="2493646"/>
    <lineage>
        <taxon>Eukaryota</taxon>
        <taxon>Metazoa</taxon>
        <taxon>Spiralia</taxon>
        <taxon>Lophotrochozoa</taxon>
        <taxon>Mollusca</taxon>
        <taxon>Bivalvia</taxon>
        <taxon>Autobranchia</taxon>
        <taxon>Heteroconchia</taxon>
        <taxon>Palaeoheterodonta</taxon>
        <taxon>Unionida</taxon>
        <taxon>Unionoidea</taxon>
        <taxon>Unionidae</taxon>
        <taxon>Ambleminae</taxon>
        <taxon>Lampsilini</taxon>
        <taxon>Potamilus</taxon>
    </lineage>
</organism>
<dbReference type="AlphaFoldDB" id="A0AAE0VS03"/>
<evidence type="ECO:0000256" key="2">
    <source>
        <dbReference type="ARBA" id="ARBA00005634"/>
    </source>
</evidence>
<comment type="similarity">
    <text evidence="2">Belongs to the peptidase M28 family. M28B subfamily.</text>
</comment>
<reference evidence="4" key="2">
    <citation type="journal article" date="2021" name="Genome Biol. Evol.">
        <title>Developing a high-quality reference genome for a parasitic bivalve with doubly uniparental inheritance (Bivalvia: Unionida).</title>
        <authorList>
            <person name="Smith C.H."/>
        </authorList>
    </citation>
    <scope>NUCLEOTIDE SEQUENCE</scope>
    <source>
        <strain evidence="4">CHS0354</strain>
        <tissue evidence="4">Mantle</tissue>
    </source>
</reference>